<dbReference type="EMBL" id="GDHC01021938">
    <property type="protein sequence ID" value="JAP96690.1"/>
    <property type="molecule type" value="Transcribed_RNA"/>
</dbReference>
<comment type="similarity">
    <text evidence="1 2">Belongs to the phospholipid scramblase family.</text>
</comment>
<sequence length="263" mass="30019">MDQDIWMRCPNIGSTGQPVGSGLEYLTELDRLLVLQQRPGCGGCCSRGSKFTVKNRYGEKVYFAKEKISCNCEMAWDVTAFDEYERPSIHMYRPLVCTCQCQPIDVEVCSPPGNLIGSISHDLFWFSAKFKLKNAAGDIMLYIAMPWLINWWNVEFPILGSDAQTVIGKVCKPWTLGITEFQSSSRELDSFGLSFPADLDVSMKAVVLAACMLIDYTYYDRRHDRLRMDRTVPMDRTVLMDRTVPMDRTVLMDRTVPMDRTVL</sequence>
<dbReference type="GO" id="GO:0017128">
    <property type="term" value="F:phospholipid scramblase activity"/>
    <property type="evidence" value="ECO:0007669"/>
    <property type="project" value="InterPro"/>
</dbReference>
<evidence type="ECO:0000256" key="2">
    <source>
        <dbReference type="RuleBase" id="RU363116"/>
    </source>
</evidence>
<protein>
    <recommendedName>
        <fullName evidence="2">Phospholipid scramblase</fullName>
    </recommendedName>
</protein>
<keyword evidence="2" id="KW-0106">Calcium</keyword>
<dbReference type="PANTHER" id="PTHR23248">
    <property type="entry name" value="PHOSPHOLIPID SCRAMBLASE-RELATED"/>
    <property type="match status" value="1"/>
</dbReference>
<evidence type="ECO:0000256" key="1">
    <source>
        <dbReference type="ARBA" id="ARBA00005350"/>
    </source>
</evidence>
<comment type="function">
    <text evidence="2">May mediate accelerated ATP-independent bidirectional transbilayer migration of phospholipids upon binding calcium ions that results in a loss of phospholipid asymmetry in the plasma membrane.</text>
</comment>
<name>A0A146KJD3_LYGHE</name>
<proteinExistence type="inferred from homology"/>
<gene>
    <name evidence="3" type="primary">PLSCR2_8</name>
    <name evidence="3" type="ORF">g.33937</name>
</gene>
<dbReference type="GO" id="GO:0005886">
    <property type="term" value="C:plasma membrane"/>
    <property type="evidence" value="ECO:0007669"/>
    <property type="project" value="TreeGrafter"/>
</dbReference>
<feature type="non-terminal residue" evidence="3">
    <location>
        <position position="263"/>
    </location>
</feature>
<dbReference type="PANTHER" id="PTHR23248:SF9">
    <property type="entry name" value="PHOSPHOLIPID SCRAMBLASE"/>
    <property type="match status" value="1"/>
</dbReference>
<comment type="cofactor">
    <cofactor evidence="2">
        <name>Ca(2+)</name>
        <dbReference type="ChEBI" id="CHEBI:29108"/>
    </cofactor>
</comment>
<reference evidence="3" key="1">
    <citation type="journal article" date="2016" name="Gigascience">
        <title>De novo construction of an expanded transcriptome assembly for the western tarnished plant bug, Lygus hesperus.</title>
        <authorList>
            <person name="Tassone E.E."/>
            <person name="Geib S.M."/>
            <person name="Hall B."/>
            <person name="Fabrick J.A."/>
            <person name="Brent C.S."/>
            <person name="Hull J.J."/>
        </authorList>
    </citation>
    <scope>NUCLEOTIDE SEQUENCE</scope>
</reference>
<dbReference type="Pfam" id="PF03803">
    <property type="entry name" value="Scramblase"/>
    <property type="match status" value="1"/>
</dbReference>
<keyword evidence="2" id="KW-0449">Lipoprotein</keyword>
<dbReference type="InterPro" id="IPR005552">
    <property type="entry name" value="Scramblase"/>
</dbReference>
<keyword evidence="2" id="KW-0564">Palmitate</keyword>
<dbReference type="AlphaFoldDB" id="A0A146KJD3"/>
<accession>A0A146KJD3</accession>
<evidence type="ECO:0000313" key="3">
    <source>
        <dbReference type="EMBL" id="JAP96690.1"/>
    </source>
</evidence>
<organism evidence="3">
    <name type="scientific">Lygus hesperus</name>
    <name type="common">Western plant bug</name>
    <dbReference type="NCBI Taxonomy" id="30085"/>
    <lineage>
        <taxon>Eukaryota</taxon>
        <taxon>Metazoa</taxon>
        <taxon>Ecdysozoa</taxon>
        <taxon>Arthropoda</taxon>
        <taxon>Hexapoda</taxon>
        <taxon>Insecta</taxon>
        <taxon>Pterygota</taxon>
        <taxon>Neoptera</taxon>
        <taxon>Paraneoptera</taxon>
        <taxon>Hemiptera</taxon>
        <taxon>Heteroptera</taxon>
        <taxon>Panheteroptera</taxon>
        <taxon>Cimicomorpha</taxon>
        <taxon>Miridae</taxon>
        <taxon>Mirini</taxon>
        <taxon>Lygus</taxon>
    </lineage>
</organism>